<protein>
    <submittedName>
        <fullName evidence="1">Uncharacterized protein</fullName>
    </submittedName>
</protein>
<name>A0AA37JT93_BACUN</name>
<sequence>MYFGNPANTDGHLAELVATSAQYIPINETRSPFQKFTQIGSCVLGTDEKSD</sequence>
<accession>A0AA37JT93</accession>
<evidence type="ECO:0000313" key="1">
    <source>
        <dbReference type="EMBL" id="GKH13862.1"/>
    </source>
</evidence>
<reference evidence="1" key="1">
    <citation type="submission" date="2022-01" db="EMBL/GenBank/DDBJ databases">
        <title>Novel bile acid biosynthetic pathways are enriched in the microbiome of centenarians.</title>
        <authorList>
            <person name="Sato Y."/>
            <person name="Atarashi K."/>
            <person name="Plichta R.D."/>
            <person name="Arai Y."/>
            <person name="Sasajima S."/>
            <person name="Kearney M.S."/>
            <person name="Suda W."/>
            <person name="Takeshita K."/>
            <person name="Sasaki T."/>
            <person name="Okamoto S."/>
            <person name="Skelly N.A."/>
            <person name="Okamura Y."/>
            <person name="Vlamakis H."/>
            <person name="Li Y."/>
            <person name="Tanoue T."/>
            <person name="Takei H."/>
            <person name="Nittono H."/>
            <person name="Narushima S."/>
            <person name="Irie J."/>
            <person name="Itoh H."/>
            <person name="Moriya K."/>
            <person name="Sugiura Y."/>
            <person name="Suematsu M."/>
            <person name="Moritoki N."/>
            <person name="Shibata S."/>
            <person name="Littman R.D."/>
            <person name="Fischbach A.M."/>
            <person name="Uwamino Y."/>
            <person name="Inoue T."/>
            <person name="Honda A."/>
            <person name="Hattori M."/>
            <person name="Murai T."/>
            <person name="Xavier J.R."/>
            <person name="Hirose N."/>
            <person name="Honda K."/>
        </authorList>
    </citation>
    <scope>NUCLEOTIDE SEQUENCE</scope>
    <source>
        <strain evidence="1">CE91-St12</strain>
    </source>
</reference>
<proteinExistence type="predicted"/>
<evidence type="ECO:0000313" key="2">
    <source>
        <dbReference type="Proteomes" id="UP001055048"/>
    </source>
</evidence>
<gene>
    <name evidence="1" type="ORF">CE91St12_20720</name>
</gene>
<organism evidence="1 2">
    <name type="scientific">Bacteroides uniformis</name>
    <dbReference type="NCBI Taxonomy" id="820"/>
    <lineage>
        <taxon>Bacteria</taxon>
        <taxon>Pseudomonadati</taxon>
        <taxon>Bacteroidota</taxon>
        <taxon>Bacteroidia</taxon>
        <taxon>Bacteroidales</taxon>
        <taxon>Bacteroidaceae</taxon>
        <taxon>Bacteroides</taxon>
    </lineage>
</organism>
<dbReference type="EMBL" id="BQNL01000001">
    <property type="protein sequence ID" value="GKH13862.1"/>
    <property type="molecule type" value="Genomic_DNA"/>
</dbReference>
<comment type="caution">
    <text evidence="1">The sequence shown here is derived from an EMBL/GenBank/DDBJ whole genome shotgun (WGS) entry which is preliminary data.</text>
</comment>
<dbReference type="Proteomes" id="UP001055048">
    <property type="component" value="Unassembled WGS sequence"/>
</dbReference>
<dbReference type="AlphaFoldDB" id="A0AA37JT93"/>